<accession>A0A4S2GX26</accession>
<dbReference type="InterPro" id="IPR036291">
    <property type="entry name" value="NAD(P)-bd_dom_sf"/>
</dbReference>
<evidence type="ECO:0000313" key="5">
    <source>
        <dbReference type="Proteomes" id="UP000308054"/>
    </source>
</evidence>
<evidence type="ECO:0000313" key="4">
    <source>
        <dbReference type="EMBL" id="TGY87655.1"/>
    </source>
</evidence>
<evidence type="ECO:0000259" key="3">
    <source>
        <dbReference type="Pfam" id="PF05368"/>
    </source>
</evidence>
<gene>
    <name evidence="4" type="ORF">E5163_14580</name>
</gene>
<dbReference type="OrthoDB" id="109735at2"/>
<dbReference type="RefSeq" id="WP_135997260.1">
    <property type="nucleotide sequence ID" value="NZ_CP071057.1"/>
</dbReference>
<dbReference type="PANTHER" id="PTHR42748">
    <property type="entry name" value="NITROGEN METABOLITE REPRESSION PROTEIN NMRA FAMILY MEMBER"/>
    <property type="match status" value="1"/>
</dbReference>
<sequence>MAQTGDRTMLVSGATGSQGGAVARHLMARGFSVRAMTRDRDKAGREGPDVAKIEWIEADFDDRASLDEALRGVHGAYSVQNPWQAGGTDAEVRQGRTFAEAARDAGVEHFVYSSVGGADRDSGVPHFESKWAIEGHIRSLGLDATILRPVFFMENWEDRLKDLIETGELPQPLNPETRLQQIAVDDIGAFAALAFADKDKWAGRAVELAGDELTMKETAQVFSRVMGRDIEYVQVPWDRFEREAGEEMTVMYRWFEDQGYAADIQALRKEYPPLKRLVDFLKEKGWETR</sequence>
<dbReference type="Pfam" id="PF05368">
    <property type="entry name" value="NmrA"/>
    <property type="match status" value="1"/>
</dbReference>
<keyword evidence="2" id="KW-0521">NADP</keyword>
<evidence type="ECO:0000256" key="1">
    <source>
        <dbReference type="ARBA" id="ARBA00006328"/>
    </source>
</evidence>
<protein>
    <submittedName>
        <fullName evidence="4">NmrA/HSCARG family protein</fullName>
    </submittedName>
</protein>
<dbReference type="Proteomes" id="UP000308054">
    <property type="component" value="Unassembled WGS sequence"/>
</dbReference>
<keyword evidence="5" id="KW-1185">Reference proteome</keyword>
<comment type="caution">
    <text evidence="4">The sequence shown here is derived from an EMBL/GenBank/DDBJ whole genome shotgun (WGS) entry which is preliminary data.</text>
</comment>
<dbReference type="InterPro" id="IPR008030">
    <property type="entry name" value="NmrA-like"/>
</dbReference>
<feature type="domain" description="NmrA-like" evidence="3">
    <location>
        <begin position="7"/>
        <end position="265"/>
    </location>
</feature>
<dbReference type="Gene3D" id="3.40.50.720">
    <property type="entry name" value="NAD(P)-binding Rossmann-like Domain"/>
    <property type="match status" value="1"/>
</dbReference>
<dbReference type="SUPFAM" id="SSF51735">
    <property type="entry name" value="NAD(P)-binding Rossmann-fold domains"/>
    <property type="match status" value="1"/>
</dbReference>
<name>A0A4S2GX26_9PROT</name>
<comment type="similarity">
    <text evidence="1">Belongs to the NmrA-type oxidoreductase family.</text>
</comment>
<organism evidence="4 5">
    <name type="scientific">Marinicauda algicola</name>
    <dbReference type="NCBI Taxonomy" id="2029849"/>
    <lineage>
        <taxon>Bacteria</taxon>
        <taxon>Pseudomonadati</taxon>
        <taxon>Pseudomonadota</taxon>
        <taxon>Alphaproteobacteria</taxon>
        <taxon>Maricaulales</taxon>
        <taxon>Maricaulaceae</taxon>
        <taxon>Marinicauda</taxon>
    </lineage>
</organism>
<dbReference type="CDD" id="cd05251">
    <property type="entry name" value="NmrA_like_SDR_a"/>
    <property type="match status" value="1"/>
</dbReference>
<evidence type="ECO:0000256" key="2">
    <source>
        <dbReference type="ARBA" id="ARBA00022857"/>
    </source>
</evidence>
<dbReference type="EMBL" id="SRXW01000005">
    <property type="protein sequence ID" value="TGY87655.1"/>
    <property type="molecule type" value="Genomic_DNA"/>
</dbReference>
<reference evidence="4 5" key="1">
    <citation type="journal article" date="2017" name="Int. J. Syst. Evol. Microbiol.">
        <title>Marinicauda algicola sp. nov., isolated from a marine red alga Rhodosorus marinus.</title>
        <authorList>
            <person name="Jeong S.E."/>
            <person name="Jeon S.H."/>
            <person name="Chun B.H."/>
            <person name="Kim D.W."/>
            <person name="Jeon C.O."/>
        </authorList>
    </citation>
    <scope>NUCLEOTIDE SEQUENCE [LARGE SCALE GENOMIC DNA]</scope>
    <source>
        <strain evidence="4 5">JCM 31718</strain>
    </source>
</reference>
<dbReference type="PANTHER" id="PTHR42748:SF7">
    <property type="entry name" value="NMRA LIKE REDOX SENSOR 1-RELATED"/>
    <property type="match status" value="1"/>
</dbReference>
<dbReference type="AlphaFoldDB" id="A0A4S2GX26"/>
<proteinExistence type="inferred from homology"/>
<dbReference type="InterPro" id="IPR051164">
    <property type="entry name" value="NmrA-like_oxidored"/>
</dbReference>